<sequence>KHALAEYLRSQGWTVIKAEFEADVRIAQDCGDQDIVVSSDSDMIAYSSVRTVDVKGFGSKTNLSIIKSINDAEDIRSMMNEYLNSTHVINLNTTDIDFEIPQQVFVYMVQTPSALPPLNVNGYDALRPQYSDLEAQYAALRDSQQEASKQQRSYSTVPANPIRVSPEQARPYKQLYRKPYRPRRATEEESSSDIDDDDEDDEEVAPRPGATLPNRPSSVTPPNYMVASADAPDLTSASTSTAHGDTTAQRPRIVTAICELTRIWNIIKRLAQRALLYLFSVDLLPTNHSESHLCEVEAR</sequence>
<gene>
    <name evidence="2" type="ORF">KVV02_005911</name>
</gene>
<evidence type="ECO:0000313" key="2">
    <source>
        <dbReference type="EMBL" id="KAG9319203.1"/>
    </source>
</evidence>
<feature type="compositionally biased region" description="Polar residues" evidence="1">
    <location>
        <begin position="145"/>
        <end position="158"/>
    </location>
</feature>
<dbReference type="Proteomes" id="UP000717515">
    <property type="component" value="Unassembled WGS sequence"/>
</dbReference>
<dbReference type="EMBL" id="JAIFTL010000549">
    <property type="protein sequence ID" value="KAG9319203.1"/>
    <property type="molecule type" value="Genomic_DNA"/>
</dbReference>
<feature type="region of interest" description="Disordered" evidence="1">
    <location>
        <begin position="141"/>
        <end position="246"/>
    </location>
</feature>
<protein>
    <recommendedName>
        <fullName evidence="4">XPG-I domain-containing protein</fullName>
    </recommendedName>
</protein>
<feature type="compositionally biased region" description="Acidic residues" evidence="1">
    <location>
        <begin position="188"/>
        <end position="203"/>
    </location>
</feature>
<reference evidence="2" key="1">
    <citation type="submission" date="2021-07" db="EMBL/GenBank/DDBJ databases">
        <title>Draft genome of Mortierella alpina, strain LL118, isolated from an aspen leaf litter sample.</title>
        <authorList>
            <person name="Yang S."/>
            <person name="Vinatzer B.A."/>
        </authorList>
    </citation>
    <scope>NUCLEOTIDE SEQUENCE</scope>
    <source>
        <strain evidence="2">LL118</strain>
    </source>
</reference>
<accession>A0A9P7ZW28</accession>
<evidence type="ECO:0000256" key="1">
    <source>
        <dbReference type="SAM" id="MobiDB-lite"/>
    </source>
</evidence>
<evidence type="ECO:0000313" key="3">
    <source>
        <dbReference type="Proteomes" id="UP000717515"/>
    </source>
</evidence>
<feature type="non-terminal residue" evidence="2">
    <location>
        <position position="1"/>
    </location>
</feature>
<feature type="compositionally biased region" description="Polar residues" evidence="1">
    <location>
        <begin position="235"/>
        <end position="246"/>
    </location>
</feature>
<comment type="caution">
    <text evidence="2">The sequence shown here is derived from an EMBL/GenBank/DDBJ whole genome shotgun (WGS) entry which is preliminary data.</text>
</comment>
<dbReference type="AlphaFoldDB" id="A0A9P7ZW28"/>
<evidence type="ECO:0008006" key="4">
    <source>
        <dbReference type="Google" id="ProtNLM"/>
    </source>
</evidence>
<dbReference type="SUPFAM" id="SSF88723">
    <property type="entry name" value="PIN domain-like"/>
    <property type="match status" value="1"/>
</dbReference>
<name>A0A9P7ZW28_MORAP</name>
<organism evidence="2 3">
    <name type="scientific">Mortierella alpina</name>
    <name type="common">Oleaginous fungus</name>
    <name type="synonym">Mortierella renispora</name>
    <dbReference type="NCBI Taxonomy" id="64518"/>
    <lineage>
        <taxon>Eukaryota</taxon>
        <taxon>Fungi</taxon>
        <taxon>Fungi incertae sedis</taxon>
        <taxon>Mucoromycota</taxon>
        <taxon>Mortierellomycotina</taxon>
        <taxon>Mortierellomycetes</taxon>
        <taxon>Mortierellales</taxon>
        <taxon>Mortierellaceae</taxon>
        <taxon>Mortierella</taxon>
    </lineage>
</organism>
<dbReference type="InterPro" id="IPR029060">
    <property type="entry name" value="PIN-like_dom_sf"/>
</dbReference>
<proteinExistence type="predicted"/>
<dbReference type="Gene3D" id="3.40.50.1010">
    <property type="entry name" value="5'-nuclease"/>
    <property type="match status" value="1"/>
</dbReference>